<dbReference type="PANTHER" id="PTHR22811">
    <property type="entry name" value="TRANSMEMBRANE EMP24 DOMAIN-CONTAINING PROTEIN"/>
    <property type="match status" value="1"/>
</dbReference>
<evidence type="ECO:0000256" key="8">
    <source>
        <dbReference type="SAM" id="MobiDB-lite"/>
    </source>
</evidence>
<evidence type="ECO:0000256" key="2">
    <source>
        <dbReference type="ARBA" id="ARBA00007104"/>
    </source>
</evidence>
<accession>A0A0D6R0H0</accession>
<dbReference type="AlphaFoldDB" id="A0A0D6R0H0"/>
<feature type="signal peptide" evidence="10">
    <location>
        <begin position="1"/>
        <end position="21"/>
    </location>
</feature>
<proteinExistence type="inferred from homology"/>
<dbReference type="EMBL" id="GCKF01033819">
    <property type="protein sequence ID" value="JAG97327.1"/>
    <property type="molecule type" value="Transcribed_RNA"/>
</dbReference>
<evidence type="ECO:0000256" key="7">
    <source>
        <dbReference type="RuleBase" id="RU003827"/>
    </source>
</evidence>
<dbReference type="PROSITE" id="PS50866">
    <property type="entry name" value="GOLD"/>
    <property type="match status" value="1"/>
</dbReference>
<comment type="subcellular location">
    <subcellularLocation>
        <location evidence="1 7">Membrane</location>
        <topology evidence="1 7">Single-pass type I membrane protein</topology>
    </subcellularLocation>
</comment>
<dbReference type="SMART" id="SM01190">
    <property type="entry name" value="EMP24_GP25L"/>
    <property type="match status" value="1"/>
</dbReference>
<evidence type="ECO:0000256" key="1">
    <source>
        <dbReference type="ARBA" id="ARBA00004479"/>
    </source>
</evidence>
<reference evidence="12" key="1">
    <citation type="submission" date="2015-03" db="EMBL/GenBank/DDBJ databases">
        <title>A transcriptome of Araucaria cunninghamii, an australian fine timber species.</title>
        <authorList>
            <person name="Jing Yi C.J.Y."/>
            <person name="Yin San L.Y.S."/>
            <person name="Abdul Karim S.S."/>
            <person name="Wan Azmi N.N."/>
            <person name="Hercus R.R."/>
            <person name="Croft L.L."/>
        </authorList>
    </citation>
    <scope>NUCLEOTIDE SEQUENCE</scope>
    <source>
        <strain evidence="12">MI0301</strain>
        <tissue evidence="12">Leaf</tissue>
    </source>
</reference>
<dbReference type="GO" id="GO:0016020">
    <property type="term" value="C:membrane"/>
    <property type="evidence" value="ECO:0007669"/>
    <property type="project" value="UniProtKB-SubCell"/>
</dbReference>
<dbReference type="InterPro" id="IPR009038">
    <property type="entry name" value="GOLD_dom"/>
</dbReference>
<evidence type="ECO:0000256" key="9">
    <source>
        <dbReference type="SAM" id="Phobius"/>
    </source>
</evidence>
<sequence length="228" mass="26139">MRHLGMFVVALLCLCLGAWRAECLRFELPSGVSKCIAEEIQTNVMVLGNYHVVAPGSDDSSQYHHYGSTSASTHPVPDNHKVTARVTSPYGNSMHHSENVESGQFAFTTPEVGDYLACFYIPPVQPPVKATIELEWKTGVFAKDWTKIAKRDKIDGMELELRKLEEYVNSIYDEMLYLREREEEMRNLNSSTNSRMAWFSIMSFFVCLSVAAWQLWHLKSFFERKKLL</sequence>
<comment type="similarity">
    <text evidence="2 7">Belongs to the EMP24/GP25L family.</text>
</comment>
<protein>
    <recommendedName>
        <fullName evidence="11">GOLD domain-containing protein</fullName>
    </recommendedName>
</protein>
<feature type="region of interest" description="Disordered" evidence="8">
    <location>
        <begin position="63"/>
        <end position="88"/>
    </location>
</feature>
<evidence type="ECO:0000259" key="11">
    <source>
        <dbReference type="PROSITE" id="PS50866"/>
    </source>
</evidence>
<keyword evidence="4 10" id="KW-0732">Signal</keyword>
<feature type="chain" id="PRO_5002311388" description="GOLD domain-containing protein" evidence="10">
    <location>
        <begin position="22"/>
        <end position="228"/>
    </location>
</feature>
<feature type="transmembrane region" description="Helical" evidence="9">
    <location>
        <begin position="196"/>
        <end position="216"/>
    </location>
</feature>
<feature type="domain" description="GOLD" evidence="11">
    <location>
        <begin position="33"/>
        <end position="163"/>
    </location>
</feature>
<keyword evidence="3 7" id="KW-0812">Transmembrane</keyword>
<name>A0A0D6R0H0_ARACU</name>
<dbReference type="InterPro" id="IPR015720">
    <property type="entry name" value="Emp24-like"/>
</dbReference>
<evidence type="ECO:0000313" key="12">
    <source>
        <dbReference type="EMBL" id="JAG97327.1"/>
    </source>
</evidence>
<evidence type="ECO:0000256" key="10">
    <source>
        <dbReference type="SAM" id="SignalP"/>
    </source>
</evidence>
<evidence type="ECO:0000256" key="4">
    <source>
        <dbReference type="ARBA" id="ARBA00022729"/>
    </source>
</evidence>
<keyword evidence="5 9" id="KW-1133">Transmembrane helix</keyword>
<evidence type="ECO:0000256" key="6">
    <source>
        <dbReference type="ARBA" id="ARBA00023136"/>
    </source>
</evidence>
<dbReference type="Pfam" id="PF01105">
    <property type="entry name" value="EMP24_GP25L"/>
    <property type="match status" value="1"/>
</dbReference>
<evidence type="ECO:0000256" key="5">
    <source>
        <dbReference type="ARBA" id="ARBA00022989"/>
    </source>
</evidence>
<organism evidence="12">
    <name type="scientific">Araucaria cunninghamii</name>
    <name type="common">Hoop pine</name>
    <name type="synonym">Moreton Bay pine</name>
    <dbReference type="NCBI Taxonomy" id="56994"/>
    <lineage>
        <taxon>Eukaryota</taxon>
        <taxon>Viridiplantae</taxon>
        <taxon>Streptophyta</taxon>
        <taxon>Embryophyta</taxon>
        <taxon>Tracheophyta</taxon>
        <taxon>Spermatophyta</taxon>
        <taxon>Pinopsida</taxon>
        <taxon>Pinidae</taxon>
        <taxon>Conifers II</taxon>
        <taxon>Araucariales</taxon>
        <taxon>Araucariaceae</taxon>
        <taxon>Araucaria</taxon>
    </lineage>
</organism>
<evidence type="ECO:0000256" key="3">
    <source>
        <dbReference type="ARBA" id="ARBA00022692"/>
    </source>
</evidence>
<keyword evidence="6 9" id="KW-0472">Membrane</keyword>